<dbReference type="Proteomes" id="UP000694415">
    <property type="component" value="Unplaced"/>
</dbReference>
<evidence type="ECO:0000256" key="1">
    <source>
        <dbReference type="SAM" id="MobiDB-lite"/>
    </source>
</evidence>
<protein>
    <submittedName>
        <fullName evidence="2">Uncharacterized protein</fullName>
    </submittedName>
</protein>
<reference evidence="2" key="1">
    <citation type="submission" date="2025-08" db="UniProtKB">
        <authorList>
            <consortium name="Ensembl"/>
        </authorList>
    </citation>
    <scope>IDENTIFICATION</scope>
</reference>
<feature type="compositionally biased region" description="Polar residues" evidence="1">
    <location>
        <begin position="15"/>
        <end position="29"/>
    </location>
</feature>
<name>A0A8C6GSZ8_MUSSI</name>
<proteinExistence type="predicted"/>
<dbReference type="AlphaFoldDB" id="A0A8C6GSZ8"/>
<evidence type="ECO:0000313" key="3">
    <source>
        <dbReference type="Proteomes" id="UP000694415"/>
    </source>
</evidence>
<reference evidence="2" key="2">
    <citation type="submission" date="2025-09" db="UniProtKB">
        <authorList>
            <consortium name="Ensembl"/>
        </authorList>
    </citation>
    <scope>IDENTIFICATION</scope>
</reference>
<feature type="region of interest" description="Disordered" evidence="1">
    <location>
        <begin position="61"/>
        <end position="179"/>
    </location>
</feature>
<dbReference type="Ensembl" id="ENSMSIT00000014366.1">
    <property type="protein sequence ID" value="ENSMSIP00000011318.1"/>
    <property type="gene ID" value="ENSMSIG00000009909.1"/>
</dbReference>
<feature type="compositionally biased region" description="Polar residues" evidence="1">
    <location>
        <begin position="75"/>
        <end position="89"/>
    </location>
</feature>
<feature type="region of interest" description="Disordered" evidence="1">
    <location>
        <begin position="1"/>
        <end position="35"/>
    </location>
</feature>
<sequence length="179" mass="19073">METLQQPHWPMRTALPSTSQPCLQKTRAQSLPEAGVATAGTELASLSQTMPLPLMAPSEKPLVLPHCPPHAGISQAPQASCPTSTPTQQPGYPPSGRAPSPPGSCHRLRPRETLGFPLSLPPRLREVPQPEQHCGPERGVPAPRAPRHPPWLSPGHAPSSPDPALHPLAQPSPLWGDWG</sequence>
<evidence type="ECO:0000313" key="2">
    <source>
        <dbReference type="Ensembl" id="ENSMSIP00000011318.1"/>
    </source>
</evidence>
<accession>A0A8C6GSZ8</accession>
<keyword evidence="3" id="KW-1185">Reference proteome</keyword>
<organism evidence="2 3">
    <name type="scientific">Mus spicilegus</name>
    <name type="common">Mound-building mouse</name>
    <dbReference type="NCBI Taxonomy" id="10103"/>
    <lineage>
        <taxon>Eukaryota</taxon>
        <taxon>Metazoa</taxon>
        <taxon>Chordata</taxon>
        <taxon>Craniata</taxon>
        <taxon>Vertebrata</taxon>
        <taxon>Euteleostomi</taxon>
        <taxon>Mammalia</taxon>
        <taxon>Eutheria</taxon>
        <taxon>Euarchontoglires</taxon>
        <taxon>Glires</taxon>
        <taxon>Rodentia</taxon>
        <taxon>Myomorpha</taxon>
        <taxon>Muroidea</taxon>
        <taxon>Muridae</taxon>
        <taxon>Murinae</taxon>
        <taxon>Mus</taxon>
        <taxon>Mus</taxon>
    </lineage>
</organism>